<comment type="caution">
    <text evidence="1">The sequence shown here is derived from an EMBL/GenBank/DDBJ whole genome shotgun (WGS) entry which is preliminary data.</text>
</comment>
<dbReference type="RefSeq" id="WP_049865276.1">
    <property type="nucleotide sequence ID" value="NZ_RHHZ01000005.1"/>
</dbReference>
<organism evidence="1 2">
    <name type="scientific">Pseudoalteromonas rubra</name>
    <dbReference type="NCBI Taxonomy" id="43658"/>
    <lineage>
        <taxon>Bacteria</taxon>
        <taxon>Pseudomonadati</taxon>
        <taxon>Pseudomonadota</taxon>
        <taxon>Gammaproteobacteria</taxon>
        <taxon>Alteromonadales</taxon>
        <taxon>Pseudoalteromonadaceae</taxon>
        <taxon>Pseudoalteromonas</taxon>
    </lineage>
</organism>
<dbReference type="OrthoDB" id="9861246at2"/>
<gene>
    <name evidence="1" type="ORF">AC626_15790</name>
</gene>
<reference evidence="2" key="1">
    <citation type="submission" date="2015-07" db="EMBL/GenBank/DDBJ databases">
        <title>Draft genome sequence of a Pseudoalteromonas rubra strain, OCN096, isolated from Kaneohe Bay, Oahu, Hawaii.</title>
        <authorList>
            <person name="Beurmann S."/>
            <person name="Ushijima B."/>
            <person name="Belcaid M."/>
            <person name="Callahan S.M."/>
            <person name="Aeby G.S."/>
        </authorList>
    </citation>
    <scope>NUCLEOTIDE SEQUENCE [LARGE SCALE GENOMIC DNA]</scope>
    <source>
        <strain evidence="2">OCN096</strain>
    </source>
</reference>
<evidence type="ECO:0000313" key="2">
    <source>
        <dbReference type="Proteomes" id="UP000036850"/>
    </source>
</evidence>
<dbReference type="Proteomes" id="UP000036850">
    <property type="component" value="Unassembled WGS sequence"/>
</dbReference>
<proteinExistence type="predicted"/>
<sequence>MKNPKIKYYDVSAQCYDALLVHLSQADGCTVTRQDDNDVPTSSVTGDNTELNLTYDPQENSLLVEYAEVPVGLETYYWGHSFQRIHLISRSLAK</sequence>
<name>A0A0L0EQE9_9GAMM</name>
<dbReference type="PATRIC" id="fig|43658.6.peg.6099"/>
<evidence type="ECO:0000313" key="1">
    <source>
        <dbReference type="EMBL" id="KNC66621.1"/>
    </source>
</evidence>
<accession>A0A0L0EQE9</accession>
<dbReference type="EMBL" id="LFZX01000132">
    <property type="protein sequence ID" value="KNC66621.1"/>
    <property type="molecule type" value="Genomic_DNA"/>
</dbReference>
<dbReference type="AlphaFoldDB" id="A0A0L0EQE9"/>
<protein>
    <submittedName>
        <fullName evidence="1">Uncharacterized protein</fullName>
    </submittedName>
</protein>